<dbReference type="AlphaFoldDB" id="A0AA38X5G1"/>
<dbReference type="EMBL" id="JAPDRK010000012">
    <property type="protein sequence ID" value="KAJ9607126.1"/>
    <property type="molecule type" value="Genomic_DNA"/>
</dbReference>
<keyword evidence="3" id="KW-1185">Reference proteome</keyword>
<dbReference type="GO" id="GO:0070012">
    <property type="term" value="F:oligopeptidase activity"/>
    <property type="evidence" value="ECO:0007669"/>
    <property type="project" value="TreeGrafter"/>
</dbReference>
<dbReference type="GO" id="GO:0008236">
    <property type="term" value="F:serine-type peptidase activity"/>
    <property type="evidence" value="ECO:0007669"/>
    <property type="project" value="InterPro"/>
</dbReference>
<dbReference type="SUPFAM" id="SSF53474">
    <property type="entry name" value="alpha/beta-Hydrolases"/>
    <property type="match status" value="1"/>
</dbReference>
<gene>
    <name evidence="2" type="ORF">H2200_008198</name>
</gene>
<dbReference type="PANTHER" id="PTHR42881:SF2">
    <property type="entry name" value="PROLYL ENDOPEPTIDASE"/>
    <property type="match status" value="1"/>
</dbReference>
<dbReference type="InterPro" id="IPR029058">
    <property type="entry name" value="AB_hydrolase_fold"/>
</dbReference>
<protein>
    <recommendedName>
        <fullName evidence="1">Peptidase S9 prolyl oligopeptidase catalytic domain-containing protein</fullName>
    </recommendedName>
</protein>
<reference evidence="2" key="1">
    <citation type="submission" date="2022-10" db="EMBL/GenBank/DDBJ databases">
        <title>Culturing micro-colonial fungi from biological soil crusts in the Mojave desert and describing Neophaeococcomyces mojavensis, and introducing the new genera and species Taxawa tesnikishii.</title>
        <authorList>
            <person name="Kurbessoian T."/>
            <person name="Stajich J.E."/>
        </authorList>
    </citation>
    <scope>NUCLEOTIDE SEQUENCE</scope>
    <source>
        <strain evidence="2">TK_41</strain>
    </source>
</reference>
<organism evidence="2 3">
    <name type="scientific">Cladophialophora chaetospira</name>
    <dbReference type="NCBI Taxonomy" id="386627"/>
    <lineage>
        <taxon>Eukaryota</taxon>
        <taxon>Fungi</taxon>
        <taxon>Dikarya</taxon>
        <taxon>Ascomycota</taxon>
        <taxon>Pezizomycotina</taxon>
        <taxon>Eurotiomycetes</taxon>
        <taxon>Chaetothyriomycetidae</taxon>
        <taxon>Chaetothyriales</taxon>
        <taxon>Herpotrichiellaceae</taxon>
        <taxon>Cladophialophora</taxon>
    </lineage>
</organism>
<dbReference type="Proteomes" id="UP001172673">
    <property type="component" value="Unassembled WGS sequence"/>
</dbReference>
<comment type="caution">
    <text evidence="2">The sequence shown here is derived from an EMBL/GenBank/DDBJ whole genome shotgun (WGS) entry which is preliminary data.</text>
</comment>
<dbReference type="InterPro" id="IPR001375">
    <property type="entry name" value="Peptidase_S9_cat"/>
</dbReference>
<sequence length="178" mass="19524">MTQAPILFDAVIINAGVVDILHRQRVDKTGRGIQDLGDVNDPIDFDFIHQWSPMEKVLSSPDDNGNRNGTLYPPVLLTAGNKDDSVNYSQSLKMAAALQYAASRPGKATGMGTHLRIISNLGHGGNISAKQKAAVELERWLWSVWMGRLLQASGICIGFVDTLFRTPAQNKPVEHLDF</sequence>
<dbReference type="InterPro" id="IPR051167">
    <property type="entry name" value="Prolyl_oligopep/macrocyclase"/>
</dbReference>
<evidence type="ECO:0000259" key="1">
    <source>
        <dbReference type="Pfam" id="PF00326"/>
    </source>
</evidence>
<dbReference type="PANTHER" id="PTHR42881">
    <property type="entry name" value="PROLYL ENDOPEPTIDASE"/>
    <property type="match status" value="1"/>
</dbReference>
<accession>A0AA38X5G1</accession>
<dbReference type="GO" id="GO:0006508">
    <property type="term" value="P:proteolysis"/>
    <property type="evidence" value="ECO:0007669"/>
    <property type="project" value="InterPro"/>
</dbReference>
<dbReference type="Pfam" id="PF00326">
    <property type="entry name" value="Peptidase_S9"/>
    <property type="match status" value="1"/>
</dbReference>
<feature type="domain" description="Peptidase S9 prolyl oligopeptidase catalytic" evidence="1">
    <location>
        <begin position="1"/>
        <end position="137"/>
    </location>
</feature>
<dbReference type="GO" id="GO:0005829">
    <property type="term" value="C:cytosol"/>
    <property type="evidence" value="ECO:0007669"/>
    <property type="project" value="TreeGrafter"/>
</dbReference>
<name>A0AA38X5G1_9EURO</name>
<evidence type="ECO:0000313" key="2">
    <source>
        <dbReference type="EMBL" id="KAJ9607126.1"/>
    </source>
</evidence>
<proteinExistence type="predicted"/>
<dbReference type="Gene3D" id="3.40.50.1820">
    <property type="entry name" value="alpha/beta hydrolase"/>
    <property type="match status" value="1"/>
</dbReference>
<evidence type="ECO:0000313" key="3">
    <source>
        <dbReference type="Proteomes" id="UP001172673"/>
    </source>
</evidence>